<dbReference type="CDD" id="cd00022">
    <property type="entry name" value="BIR"/>
    <property type="match status" value="1"/>
</dbReference>
<dbReference type="PROSITE" id="PS50143">
    <property type="entry name" value="BIR_REPEAT_2"/>
    <property type="match status" value="1"/>
</dbReference>
<dbReference type="STRING" id="400727.A0A2T7P4T6"/>
<dbReference type="GO" id="GO:0005634">
    <property type="term" value="C:nucleus"/>
    <property type="evidence" value="ECO:0007669"/>
    <property type="project" value="TreeGrafter"/>
</dbReference>
<feature type="region of interest" description="Disordered" evidence="1">
    <location>
        <begin position="164"/>
        <end position="188"/>
    </location>
</feature>
<dbReference type="Pfam" id="PF00653">
    <property type="entry name" value="BIR"/>
    <property type="match status" value="1"/>
</dbReference>
<dbReference type="SMART" id="SM00238">
    <property type="entry name" value="BIR"/>
    <property type="match status" value="1"/>
</dbReference>
<name>A0A2T7P4T6_POMCA</name>
<dbReference type="PANTHER" id="PTHR10044:SF139">
    <property type="entry name" value="DEATH-ASSOCIATED INHIBITOR OF APOPTOSIS 2"/>
    <property type="match status" value="1"/>
</dbReference>
<dbReference type="OrthoDB" id="2196114at2759"/>
<keyword evidence="3" id="KW-1185">Reference proteome</keyword>
<evidence type="ECO:0000256" key="1">
    <source>
        <dbReference type="SAM" id="MobiDB-lite"/>
    </source>
</evidence>
<sequence>MPKICSFRHFPGLDSGCYQFEATRFASFKTWPQDCPVSACALSKNGWYFSDDSDDDGATTFCCNKRCKDWAMGDNPMEKHKLLSPLCPLARGQDMWRADGLPVFNIPIPTADAPCVNFSNAVYSFDNRNNRAGMVAVQETGGQVDVDVQHRHLSAVAQRLGVRLRTPSGGDPRPHPLPSSADGSAMYTAHCEPRDGHFPTFASLEKRILTFQNFPRDLHLDIEAIAKLGFFYTGDMF</sequence>
<dbReference type="PANTHER" id="PTHR10044">
    <property type="entry name" value="INHIBITOR OF APOPTOSIS"/>
    <property type="match status" value="1"/>
</dbReference>
<evidence type="ECO:0000313" key="2">
    <source>
        <dbReference type="EMBL" id="PVD28434.1"/>
    </source>
</evidence>
<dbReference type="Proteomes" id="UP000245119">
    <property type="component" value="Linkage Group LG6"/>
</dbReference>
<dbReference type="InterPro" id="IPR050784">
    <property type="entry name" value="IAP"/>
</dbReference>
<organism evidence="2 3">
    <name type="scientific">Pomacea canaliculata</name>
    <name type="common">Golden apple snail</name>
    <dbReference type="NCBI Taxonomy" id="400727"/>
    <lineage>
        <taxon>Eukaryota</taxon>
        <taxon>Metazoa</taxon>
        <taxon>Spiralia</taxon>
        <taxon>Lophotrochozoa</taxon>
        <taxon>Mollusca</taxon>
        <taxon>Gastropoda</taxon>
        <taxon>Caenogastropoda</taxon>
        <taxon>Architaenioglossa</taxon>
        <taxon>Ampullarioidea</taxon>
        <taxon>Ampullariidae</taxon>
        <taxon>Pomacea</taxon>
    </lineage>
</organism>
<accession>A0A2T7P4T6</accession>
<dbReference type="AlphaFoldDB" id="A0A2T7P4T6"/>
<proteinExistence type="predicted"/>
<dbReference type="SUPFAM" id="SSF57924">
    <property type="entry name" value="Inhibitor of apoptosis (IAP) repeat"/>
    <property type="match status" value="2"/>
</dbReference>
<dbReference type="GO" id="GO:0051726">
    <property type="term" value="P:regulation of cell cycle"/>
    <property type="evidence" value="ECO:0007669"/>
    <property type="project" value="TreeGrafter"/>
</dbReference>
<comment type="caution">
    <text evidence="2">The sequence shown here is derived from an EMBL/GenBank/DDBJ whole genome shotgun (WGS) entry which is preliminary data.</text>
</comment>
<reference evidence="2 3" key="1">
    <citation type="submission" date="2018-04" db="EMBL/GenBank/DDBJ databases">
        <title>The genome of golden apple snail Pomacea canaliculata provides insight into stress tolerance and invasive adaptation.</title>
        <authorList>
            <person name="Liu C."/>
            <person name="Liu B."/>
            <person name="Ren Y."/>
            <person name="Zhang Y."/>
            <person name="Wang H."/>
            <person name="Li S."/>
            <person name="Jiang F."/>
            <person name="Yin L."/>
            <person name="Zhang G."/>
            <person name="Qian W."/>
            <person name="Fan W."/>
        </authorList>
    </citation>
    <scope>NUCLEOTIDE SEQUENCE [LARGE SCALE GENOMIC DNA]</scope>
    <source>
        <strain evidence="2">SZHN2017</strain>
        <tissue evidence="2">Muscle</tissue>
    </source>
</reference>
<gene>
    <name evidence="2" type="ORF">C0Q70_11021</name>
</gene>
<evidence type="ECO:0000313" key="3">
    <source>
        <dbReference type="Proteomes" id="UP000245119"/>
    </source>
</evidence>
<dbReference type="GO" id="GO:0005737">
    <property type="term" value="C:cytoplasm"/>
    <property type="evidence" value="ECO:0007669"/>
    <property type="project" value="TreeGrafter"/>
</dbReference>
<protein>
    <submittedName>
        <fullName evidence="2">Uncharacterized protein</fullName>
    </submittedName>
</protein>
<dbReference type="EMBL" id="PZQS01000006">
    <property type="protein sequence ID" value="PVD28434.1"/>
    <property type="molecule type" value="Genomic_DNA"/>
</dbReference>
<dbReference type="Gene3D" id="1.10.1170.10">
    <property type="entry name" value="Inhibitor Of Apoptosis Protein (2mihbC-IAP-1), Chain A"/>
    <property type="match status" value="2"/>
</dbReference>
<dbReference type="InterPro" id="IPR001370">
    <property type="entry name" value="BIR_rpt"/>
</dbReference>